<dbReference type="Proteomes" id="UP000193719">
    <property type="component" value="Unassembled WGS sequence"/>
</dbReference>
<sequence length="171" mass="19815">MSKFIETKEIELQGLGFVFHSGGILKSRENGYDFLENEFWEPEDVCKYVNKGDMTAFCTGSPGSYNLNFYNGVQSDNEGEDNKKYAAEVHLAIKIDSGILYIRDLYELSEWDRECKETEFLSLDNGIYLLSAYKNEITSDEFYENGQDIDIFLHKVEEMPKLDFDNVPMLF</sequence>
<evidence type="ECO:0000313" key="2">
    <source>
        <dbReference type="Proteomes" id="UP000193719"/>
    </source>
</evidence>
<dbReference type="AlphaFoldDB" id="A0A1Y1UZ82"/>
<comment type="caution">
    <text evidence="1">The sequence shown here is derived from an EMBL/GenBank/DDBJ whole genome shotgun (WGS) entry which is preliminary data.</text>
</comment>
<evidence type="ECO:0000313" key="1">
    <source>
        <dbReference type="EMBL" id="ORX43926.1"/>
    </source>
</evidence>
<dbReference type="EMBL" id="MCFH01000049">
    <property type="protein sequence ID" value="ORX43926.1"/>
    <property type="molecule type" value="Genomic_DNA"/>
</dbReference>
<protein>
    <submittedName>
        <fullName evidence="1">Uncharacterized protein</fullName>
    </submittedName>
</protein>
<accession>A0A1Y1UZ82</accession>
<keyword evidence="2" id="KW-1185">Reference proteome</keyword>
<proteinExistence type="predicted"/>
<reference evidence="1 2" key="1">
    <citation type="submission" date="2016-08" db="EMBL/GenBank/DDBJ databases">
        <title>Genomes of anaerobic fungi encode conserved fungal cellulosomes for biomass hydrolysis.</title>
        <authorList>
            <consortium name="DOE Joint Genome Institute"/>
            <person name="Haitjema C.H."/>
            <person name="Gilmore S.P."/>
            <person name="Henske J.K."/>
            <person name="Solomon K.V."/>
            <person name="De Groot R."/>
            <person name="Kuo A."/>
            <person name="Mondo S.J."/>
            <person name="Salamov A.A."/>
            <person name="Labutti K."/>
            <person name="Zhao Z."/>
            <person name="Chiniquy J."/>
            <person name="Barry K."/>
            <person name="Brewer H.M."/>
            <person name="Purvine S.O."/>
            <person name="Wright A.T."/>
            <person name="Boxma B."/>
            <person name="Van Alen T."/>
            <person name="Hackstein J.H."/>
            <person name="Baker S.E."/>
            <person name="Grigoriev I.V."/>
            <person name="O'Malley M.A."/>
        </authorList>
    </citation>
    <scope>NUCLEOTIDE SEQUENCE [LARGE SCALE GENOMIC DNA]</scope>
    <source>
        <strain evidence="2">finn</strain>
    </source>
</reference>
<gene>
    <name evidence="1" type="ORF">BCR36DRAFT_586396</name>
</gene>
<reference evidence="1 2" key="2">
    <citation type="submission" date="2016-08" db="EMBL/GenBank/DDBJ databases">
        <title>Pervasive Adenine N6-methylation of Active Genes in Fungi.</title>
        <authorList>
            <consortium name="DOE Joint Genome Institute"/>
            <person name="Mondo S.J."/>
            <person name="Dannebaum R.O."/>
            <person name="Kuo R.C."/>
            <person name="Labutti K."/>
            <person name="Haridas S."/>
            <person name="Kuo A."/>
            <person name="Salamov A."/>
            <person name="Ahrendt S.R."/>
            <person name="Lipzen A."/>
            <person name="Sullivan W."/>
            <person name="Andreopoulos W.B."/>
            <person name="Clum A."/>
            <person name="Lindquist E."/>
            <person name="Daum C."/>
            <person name="Ramamoorthy G.K."/>
            <person name="Gryganskyi A."/>
            <person name="Culley D."/>
            <person name="Magnuson J.K."/>
            <person name="James T.Y."/>
            <person name="O'Malley M.A."/>
            <person name="Stajich J.E."/>
            <person name="Spatafora J.W."/>
            <person name="Visel A."/>
            <person name="Grigoriev I.V."/>
        </authorList>
    </citation>
    <scope>NUCLEOTIDE SEQUENCE [LARGE SCALE GENOMIC DNA]</scope>
    <source>
        <strain evidence="2">finn</strain>
    </source>
</reference>
<organism evidence="1 2">
    <name type="scientific">Piromyces finnis</name>
    <dbReference type="NCBI Taxonomy" id="1754191"/>
    <lineage>
        <taxon>Eukaryota</taxon>
        <taxon>Fungi</taxon>
        <taxon>Fungi incertae sedis</taxon>
        <taxon>Chytridiomycota</taxon>
        <taxon>Chytridiomycota incertae sedis</taxon>
        <taxon>Neocallimastigomycetes</taxon>
        <taxon>Neocallimastigales</taxon>
        <taxon>Neocallimastigaceae</taxon>
        <taxon>Piromyces</taxon>
    </lineage>
</organism>
<name>A0A1Y1UZ82_9FUNG</name>